<sequence>MTQTADIVIIGSGIGGASLAHSLAPSDLRIVILERGDYLKDSPEARDDRAIFQKGFYRSSEEWLGTDGESFLPGNYYYVGGNSKFFGAVMYRYRREDFAPRPHMDGASPGWPMSYEALSPWYDAAESIFRVRGSVSEDPTEPPHDTPYAYPKVPDEPAIAAVRRRLERAGIHPAALPLSIDIDAWLKRAKTGWDAFPNTGAGKIDAEVGPLTSALAHPNVSLLTGASVTRLETDETGRRVIAAVYVKDGIEHRISADRFAVAAGAVQTAALLLRSASKAHPTGLANGSDQVGRNFMNHNTTAMLTIDPFAANTSVYQKTIAFNDFYNADNEYGAPLGNVQLLGHITGNILKANLPVPAPAWVAKLIARYAYGWFLTSEDLPNPESRVMVRDNRIVMHWIRSNMRAHEALIAKTRAVMRKAGFPIVLTHTFGRKTTSHQCGTARMGSDPQASVVDLDCRSHDVENLYITDASVLPTSAAVNPALTIAALAIKAGSAISRGQ</sequence>
<reference evidence="8" key="1">
    <citation type="submission" date="2021-07" db="EMBL/GenBank/DDBJ databases">
        <title>Shinella sp. nov., a novel member of the genus Shinella from water.</title>
        <authorList>
            <person name="Deng Y."/>
        </authorList>
    </citation>
    <scope>NUCLEOTIDE SEQUENCE</scope>
    <source>
        <strain evidence="8">CPCC 100929</strain>
    </source>
</reference>
<dbReference type="PANTHER" id="PTHR42784">
    <property type="entry name" value="PYRANOSE 2-OXIDASE"/>
    <property type="match status" value="1"/>
</dbReference>
<organism evidence="8 9">
    <name type="scientific">Shinella lacus</name>
    <dbReference type="NCBI Taxonomy" id="2654216"/>
    <lineage>
        <taxon>Bacteria</taxon>
        <taxon>Pseudomonadati</taxon>
        <taxon>Pseudomonadota</taxon>
        <taxon>Alphaproteobacteria</taxon>
        <taxon>Hyphomicrobiales</taxon>
        <taxon>Rhizobiaceae</taxon>
        <taxon>Shinella</taxon>
    </lineage>
</organism>
<evidence type="ECO:0000256" key="3">
    <source>
        <dbReference type="ARBA" id="ARBA00022630"/>
    </source>
</evidence>
<dbReference type="Pfam" id="PF00732">
    <property type="entry name" value="GMC_oxred_N"/>
    <property type="match status" value="1"/>
</dbReference>
<evidence type="ECO:0000256" key="4">
    <source>
        <dbReference type="ARBA" id="ARBA00022827"/>
    </source>
</evidence>
<keyword evidence="4" id="KW-0274">FAD</keyword>
<evidence type="ECO:0000256" key="5">
    <source>
        <dbReference type="ARBA" id="ARBA00023002"/>
    </source>
</evidence>
<proteinExistence type="inferred from homology"/>
<dbReference type="InterPro" id="IPR036188">
    <property type="entry name" value="FAD/NAD-bd_sf"/>
</dbReference>
<evidence type="ECO:0000259" key="6">
    <source>
        <dbReference type="Pfam" id="PF00732"/>
    </source>
</evidence>
<comment type="similarity">
    <text evidence="2">Belongs to the GMC oxidoreductase family.</text>
</comment>
<dbReference type="PROSITE" id="PS00221">
    <property type="entry name" value="MIP"/>
    <property type="match status" value="1"/>
</dbReference>
<gene>
    <name evidence="8" type="ORF">GB927_026400</name>
</gene>
<dbReference type="Proteomes" id="UP000996601">
    <property type="component" value="Unassembled WGS sequence"/>
</dbReference>
<dbReference type="InterPro" id="IPR007867">
    <property type="entry name" value="GMC_OxRtase_C"/>
</dbReference>
<dbReference type="SUPFAM" id="SSF51905">
    <property type="entry name" value="FAD/NAD(P)-binding domain"/>
    <property type="match status" value="1"/>
</dbReference>
<evidence type="ECO:0000313" key="9">
    <source>
        <dbReference type="Proteomes" id="UP000996601"/>
    </source>
</evidence>
<comment type="cofactor">
    <cofactor evidence="1">
        <name>FAD</name>
        <dbReference type="ChEBI" id="CHEBI:57692"/>
    </cofactor>
</comment>
<keyword evidence="5" id="KW-0560">Oxidoreductase</keyword>
<dbReference type="EMBL" id="WHSB02000013">
    <property type="protein sequence ID" value="MCQ4633597.1"/>
    <property type="molecule type" value="Genomic_DNA"/>
</dbReference>
<evidence type="ECO:0000259" key="7">
    <source>
        <dbReference type="Pfam" id="PF05199"/>
    </source>
</evidence>
<keyword evidence="3" id="KW-0285">Flavoprotein</keyword>
<dbReference type="Pfam" id="PF05199">
    <property type="entry name" value="GMC_oxred_C"/>
    <property type="match status" value="1"/>
</dbReference>
<dbReference type="PANTHER" id="PTHR42784:SF1">
    <property type="entry name" value="PYRANOSE 2-OXIDASE"/>
    <property type="match status" value="1"/>
</dbReference>
<comment type="caution">
    <text evidence="8">The sequence shown here is derived from an EMBL/GenBank/DDBJ whole genome shotgun (WGS) entry which is preliminary data.</text>
</comment>
<feature type="domain" description="Glucose-methanol-choline oxidoreductase N-terminal" evidence="6">
    <location>
        <begin position="198"/>
        <end position="299"/>
    </location>
</feature>
<dbReference type="RefSeq" id="WP_256120211.1">
    <property type="nucleotide sequence ID" value="NZ_WHSB02000013.1"/>
</dbReference>
<name>A0ABT1REM1_9HYPH</name>
<dbReference type="InterPro" id="IPR000172">
    <property type="entry name" value="GMC_OxRdtase_N"/>
</dbReference>
<accession>A0ABT1REM1</accession>
<dbReference type="InterPro" id="IPR022357">
    <property type="entry name" value="MIP_CS"/>
</dbReference>
<dbReference type="Pfam" id="PF13450">
    <property type="entry name" value="NAD_binding_8"/>
    <property type="match status" value="1"/>
</dbReference>
<feature type="domain" description="Glucose-methanol-choline oxidoreductase C-terminal" evidence="7">
    <location>
        <begin position="433"/>
        <end position="489"/>
    </location>
</feature>
<dbReference type="InterPro" id="IPR051473">
    <property type="entry name" value="P2Ox-like"/>
</dbReference>
<evidence type="ECO:0000256" key="1">
    <source>
        <dbReference type="ARBA" id="ARBA00001974"/>
    </source>
</evidence>
<evidence type="ECO:0000313" key="8">
    <source>
        <dbReference type="EMBL" id="MCQ4633597.1"/>
    </source>
</evidence>
<dbReference type="Gene3D" id="3.50.50.60">
    <property type="entry name" value="FAD/NAD(P)-binding domain"/>
    <property type="match status" value="2"/>
</dbReference>
<evidence type="ECO:0000256" key="2">
    <source>
        <dbReference type="ARBA" id="ARBA00010790"/>
    </source>
</evidence>
<protein>
    <submittedName>
        <fullName evidence="8">GMC family oxidoreductase</fullName>
    </submittedName>
</protein>
<keyword evidence="9" id="KW-1185">Reference proteome</keyword>